<dbReference type="OrthoDB" id="9788955at2"/>
<proteinExistence type="inferred from homology"/>
<comment type="miscellaneous">
    <text evidence="4">The basic functional RuBisCO is composed of a large chain homodimer in a 'head-to-tail' conformation. In form I RuBisCO this homodimer is arranged in a barrel-like tetramer with the small subunits forming a tetrameric 'cap' on each end of the 'barrel'.</text>
</comment>
<comment type="function">
    <text evidence="4">RuBisCO catalyzes two reactions: the carboxylation of D-ribulose 1,5-bisphosphate, the primary event in carbon dioxide fixation, as well as the oxidative fragmentation of the pentose substrate. Both reactions occur simultaneously and in competition at the same active site. Although the small subunit is not catalytic it is essential for maximal activity.</text>
</comment>
<evidence type="ECO:0000313" key="7">
    <source>
        <dbReference type="Proteomes" id="UP000239724"/>
    </source>
</evidence>
<evidence type="ECO:0000313" key="6">
    <source>
        <dbReference type="EMBL" id="PPQ28141.1"/>
    </source>
</evidence>
<dbReference type="GO" id="GO:0016984">
    <property type="term" value="F:ribulose-bisphosphate carboxylase activity"/>
    <property type="evidence" value="ECO:0007669"/>
    <property type="project" value="UniProtKB-UniRule"/>
</dbReference>
<keyword evidence="2 4" id="KW-0120">Carbon dioxide fixation</keyword>
<name>A0A2S6N0J3_RHOGL</name>
<evidence type="ECO:0000256" key="3">
    <source>
        <dbReference type="ARBA" id="ARBA00038826"/>
    </source>
</evidence>
<dbReference type="InterPro" id="IPR036385">
    <property type="entry name" value="RuBisCO_ssu_sf"/>
</dbReference>
<evidence type="ECO:0000259" key="5">
    <source>
        <dbReference type="SMART" id="SM00961"/>
    </source>
</evidence>
<reference evidence="6 7" key="1">
    <citation type="journal article" date="2018" name="Arch. Microbiol.">
        <title>New insights into the metabolic potential of the phototrophic purple bacterium Rhodopila globiformis DSM 161(T) from its draft genome sequence and evidence for a vanadium-dependent nitrogenase.</title>
        <authorList>
            <person name="Imhoff J.F."/>
            <person name="Rahn T."/>
            <person name="Kunzel S."/>
            <person name="Neulinger S.C."/>
        </authorList>
    </citation>
    <scope>NUCLEOTIDE SEQUENCE [LARGE SCALE GENOMIC DNA]</scope>
    <source>
        <strain evidence="6 7">DSM 161</strain>
    </source>
</reference>
<evidence type="ECO:0000256" key="1">
    <source>
        <dbReference type="ARBA" id="ARBA00022567"/>
    </source>
</evidence>
<dbReference type="AlphaFoldDB" id="A0A2S6N0J3"/>
<dbReference type="EMBL" id="NHRY01000248">
    <property type="protein sequence ID" value="PPQ28141.1"/>
    <property type="molecule type" value="Genomic_DNA"/>
</dbReference>
<feature type="domain" description="Ribulose bisphosphate carboxylase small subunit" evidence="5">
    <location>
        <begin position="4"/>
        <end position="104"/>
    </location>
</feature>
<comment type="subunit">
    <text evidence="3 4">Heterohexadecamer of 8 large and 8 small subunits.</text>
</comment>
<dbReference type="GO" id="GO:0019253">
    <property type="term" value="P:reductive pentose-phosphate cycle"/>
    <property type="evidence" value="ECO:0007669"/>
    <property type="project" value="UniProtKB-UniRule"/>
</dbReference>
<comment type="similarity">
    <text evidence="4">Belongs to the RuBisCO small chain family.</text>
</comment>
<dbReference type="PANTHER" id="PTHR31262:SF23">
    <property type="entry name" value="RIBULOSE BISPHOSPHATE CARBOXYLASE SMALL SUBUNIT"/>
    <property type="match status" value="1"/>
</dbReference>
<dbReference type="InterPro" id="IPR000894">
    <property type="entry name" value="RuBisCO_ssu_dom"/>
</dbReference>
<dbReference type="SMART" id="SM00961">
    <property type="entry name" value="RuBisCO_small"/>
    <property type="match status" value="1"/>
</dbReference>
<evidence type="ECO:0000256" key="4">
    <source>
        <dbReference type="HAMAP-Rule" id="MF_00859"/>
    </source>
</evidence>
<dbReference type="HAMAP" id="MF_00859">
    <property type="entry name" value="RuBisCO_S_bact"/>
    <property type="match status" value="1"/>
</dbReference>
<sequence length="141" mass="16427">MRITQGAFSFLPDLTDEQISKQVAYCLRNNWAVNIEFTDDPHPRNTYWEMWGQPMFDLKDPAGVMYELSECRKVHKGRAYIRLSAFDATAGWESVRLSFITDRPEEEPGFMLVREEGEGRNQRYTTRSYAAEKPMGSRYAV</sequence>
<gene>
    <name evidence="4" type="primary">cbbS</name>
    <name evidence="6" type="ORF">CCS01_25205</name>
</gene>
<dbReference type="InterPro" id="IPR024681">
    <property type="entry name" value="RuBisCO_ssu"/>
</dbReference>
<dbReference type="CDD" id="cd03527">
    <property type="entry name" value="RuBisCO_small"/>
    <property type="match status" value="1"/>
</dbReference>
<organism evidence="6 7">
    <name type="scientific">Rhodopila globiformis</name>
    <name type="common">Rhodopseudomonas globiformis</name>
    <dbReference type="NCBI Taxonomy" id="1071"/>
    <lineage>
        <taxon>Bacteria</taxon>
        <taxon>Pseudomonadati</taxon>
        <taxon>Pseudomonadota</taxon>
        <taxon>Alphaproteobacteria</taxon>
        <taxon>Acetobacterales</taxon>
        <taxon>Acetobacteraceae</taxon>
        <taxon>Rhodopila</taxon>
    </lineage>
</organism>
<accession>A0A2S6N0J3</accession>
<dbReference type="SUPFAM" id="SSF55239">
    <property type="entry name" value="RuBisCO, small subunit"/>
    <property type="match status" value="1"/>
</dbReference>
<keyword evidence="7" id="KW-1185">Reference proteome</keyword>
<dbReference type="PANTHER" id="PTHR31262">
    <property type="entry name" value="RIBULOSE BISPHOSPHATE CARBOXYLASE SMALL CHAIN 1, CHLOROPLASTIC"/>
    <property type="match status" value="1"/>
</dbReference>
<dbReference type="Gene3D" id="3.30.190.10">
    <property type="entry name" value="Ribulose bisphosphate carboxylase, small subunit"/>
    <property type="match status" value="1"/>
</dbReference>
<keyword evidence="1 4" id="KW-0113">Calvin cycle</keyword>
<evidence type="ECO:0000256" key="2">
    <source>
        <dbReference type="ARBA" id="ARBA00023300"/>
    </source>
</evidence>
<dbReference type="Pfam" id="PF00101">
    <property type="entry name" value="RuBisCO_small"/>
    <property type="match status" value="1"/>
</dbReference>
<protein>
    <recommendedName>
        <fullName evidence="4">Ribulose bisphosphate carboxylase small subunit</fullName>
        <shortName evidence="4">RuBisCO small subunit</shortName>
    </recommendedName>
</protein>
<dbReference type="Proteomes" id="UP000239724">
    <property type="component" value="Unassembled WGS sequence"/>
</dbReference>
<comment type="caution">
    <text evidence="6">The sequence shown here is derived from an EMBL/GenBank/DDBJ whole genome shotgun (WGS) entry which is preliminary data.</text>
</comment>
<dbReference type="RefSeq" id="WP_104521581.1">
    <property type="nucleotide sequence ID" value="NZ_NHRY01000248.1"/>
</dbReference>